<organism evidence="1 2">
    <name type="scientific">Didymella rabiei</name>
    <name type="common">Chickpea ascochyta blight fungus</name>
    <name type="synonym">Mycosphaerella rabiei</name>
    <dbReference type="NCBI Taxonomy" id="5454"/>
    <lineage>
        <taxon>Eukaryota</taxon>
        <taxon>Fungi</taxon>
        <taxon>Dikarya</taxon>
        <taxon>Ascomycota</taxon>
        <taxon>Pezizomycotina</taxon>
        <taxon>Dothideomycetes</taxon>
        <taxon>Pleosporomycetidae</taxon>
        <taxon>Pleosporales</taxon>
        <taxon>Pleosporineae</taxon>
        <taxon>Didymellaceae</taxon>
        <taxon>Ascochyta</taxon>
    </lineage>
</organism>
<keyword evidence="1" id="KW-0808">Transferase</keyword>
<comment type="caution">
    <text evidence="1">The sequence shown here is derived from an EMBL/GenBank/DDBJ whole genome shotgun (WGS) entry which is preliminary data.</text>
</comment>
<dbReference type="InterPro" id="IPR053143">
    <property type="entry name" value="Arylsulfate_ST"/>
</dbReference>
<name>A0A163DTX0_DIDRA</name>
<dbReference type="Pfam" id="PF14269">
    <property type="entry name" value="Arylsulfotran_2"/>
    <property type="match status" value="1"/>
</dbReference>
<gene>
    <name evidence="1" type="ORF">ST47_g5502</name>
</gene>
<keyword evidence="2" id="KW-1185">Reference proteome</keyword>
<dbReference type="PANTHER" id="PTHR35340:SF9">
    <property type="entry name" value="ASST-DOMAIN-CONTAINING PROTEIN"/>
    <property type="match status" value="1"/>
</dbReference>
<dbReference type="InterPro" id="IPR039535">
    <property type="entry name" value="ASST-like"/>
</dbReference>
<dbReference type="AlphaFoldDB" id="A0A163DTX0"/>
<dbReference type="Proteomes" id="UP000076837">
    <property type="component" value="Unassembled WGS sequence"/>
</dbReference>
<proteinExistence type="predicted"/>
<reference evidence="1 2" key="1">
    <citation type="journal article" date="2016" name="Sci. Rep.">
        <title>Draft genome sequencing and secretome analysis of fungal phytopathogen Ascochyta rabiei provides insight into the necrotrophic effector repertoire.</title>
        <authorList>
            <person name="Verma S."/>
            <person name="Gazara R.K."/>
            <person name="Nizam S."/>
            <person name="Parween S."/>
            <person name="Chattopadhyay D."/>
            <person name="Verma P.K."/>
        </authorList>
    </citation>
    <scope>NUCLEOTIDE SEQUENCE [LARGE SCALE GENOMIC DNA]</scope>
    <source>
        <strain evidence="1 2">ArDII</strain>
    </source>
</reference>
<dbReference type="EMBL" id="JYNV01000197">
    <property type="protein sequence ID" value="KZM23349.1"/>
    <property type="molecule type" value="Genomic_DNA"/>
</dbReference>
<sequence length="447" mass="50082">MDRNYRVVRTVETVGAATQMDMHEFRLIDGGKRALVTIYQPRQYDLGAYGLGPGLGWILDSLFQEIDVESGELLFEGRALDHIAPSFSYTCIDCTDTSGNEMTRDTPWDFFHINSIDKNTDGDCLISARHVGAVYNISGVTGHVVWQLNGANPTFKNVNLHFSSQHHALFFKENATHTLISLFVNASNTFNITNQESRGMLIGINHVEHTASNIQMMPDKNVFIGWGDHAYFSEHLPSGEAVMYEEVAQRASDVMIYRSNKYVWKGEPLSTPSMWIYLRTGSGASNIVFYVSWNGAAEARYWNFYTSDSATGPWDMIGSTNRTGFETDYILTGSRGWAYAEALDAERNLLKRGRSSIVKIFVSSDLIVSGCDDIMPLREGEKFNQAMPDIGNRGDNYTADRGVNTVNYSPVSEYTIRGWPDVMLAIAAALILLITTGFYFMLGKRRL</sequence>
<evidence type="ECO:0000313" key="1">
    <source>
        <dbReference type="EMBL" id="KZM23349.1"/>
    </source>
</evidence>
<accession>A0A163DTX0</accession>
<evidence type="ECO:0000313" key="2">
    <source>
        <dbReference type="Proteomes" id="UP000076837"/>
    </source>
</evidence>
<dbReference type="OrthoDB" id="5427350at2759"/>
<dbReference type="GO" id="GO:0016740">
    <property type="term" value="F:transferase activity"/>
    <property type="evidence" value="ECO:0007669"/>
    <property type="project" value="UniProtKB-KW"/>
</dbReference>
<dbReference type="PANTHER" id="PTHR35340">
    <property type="entry name" value="PQQ ENZYME REPEAT PROTEIN-RELATED"/>
    <property type="match status" value="1"/>
</dbReference>
<protein>
    <submittedName>
        <fullName evidence="1">Transferase</fullName>
    </submittedName>
</protein>